<dbReference type="Proteomes" id="UP000006729">
    <property type="component" value="Chromosome 10"/>
</dbReference>
<keyword evidence="5" id="KW-0677">Repeat</keyword>
<dbReference type="InParanoid" id="A0A2K1YTL8"/>
<evidence type="ECO:0000256" key="1">
    <source>
        <dbReference type="ARBA" id="ARBA00000900"/>
    </source>
</evidence>
<evidence type="ECO:0000256" key="2">
    <source>
        <dbReference type="ARBA" id="ARBA00004906"/>
    </source>
</evidence>
<keyword evidence="9" id="KW-1185">Reference proteome</keyword>
<gene>
    <name evidence="8" type="ORF">POPTR_010G136500</name>
</gene>
<dbReference type="PROSITE" id="PS50176">
    <property type="entry name" value="ARM_REPEAT"/>
    <property type="match status" value="1"/>
</dbReference>
<evidence type="ECO:0000259" key="7">
    <source>
        <dbReference type="PROSITE" id="PS51698"/>
    </source>
</evidence>
<organism evidence="8 9">
    <name type="scientific">Populus trichocarpa</name>
    <name type="common">Western balsam poplar</name>
    <name type="synonym">Populus balsamifera subsp. trichocarpa</name>
    <dbReference type="NCBI Taxonomy" id="3694"/>
    <lineage>
        <taxon>Eukaryota</taxon>
        <taxon>Viridiplantae</taxon>
        <taxon>Streptophyta</taxon>
        <taxon>Embryophyta</taxon>
        <taxon>Tracheophyta</taxon>
        <taxon>Spermatophyta</taxon>
        <taxon>Magnoliopsida</taxon>
        <taxon>eudicotyledons</taxon>
        <taxon>Gunneridae</taxon>
        <taxon>Pentapetalae</taxon>
        <taxon>rosids</taxon>
        <taxon>fabids</taxon>
        <taxon>Malpighiales</taxon>
        <taxon>Salicaceae</taxon>
        <taxon>Saliceae</taxon>
        <taxon>Populus</taxon>
    </lineage>
</organism>
<dbReference type="GO" id="GO:0061630">
    <property type="term" value="F:ubiquitin protein ligase activity"/>
    <property type="evidence" value="ECO:0007669"/>
    <property type="project" value="UniProtKB-EC"/>
</dbReference>
<dbReference type="Gene3D" id="3.30.40.10">
    <property type="entry name" value="Zinc/RING finger domain, C3HC4 (zinc finger)"/>
    <property type="match status" value="1"/>
</dbReference>
<name>A0A2K1YTL8_POPTR</name>
<keyword evidence="4" id="KW-0808">Transferase</keyword>
<dbReference type="InterPro" id="IPR052608">
    <property type="entry name" value="U-box_domain_protein"/>
</dbReference>
<reference evidence="8 9" key="1">
    <citation type="journal article" date="2006" name="Science">
        <title>The genome of black cottonwood, Populus trichocarpa (Torr. &amp; Gray).</title>
        <authorList>
            <person name="Tuskan G.A."/>
            <person name="Difazio S."/>
            <person name="Jansson S."/>
            <person name="Bohlmann J."/>
            <person name="Grigoriev I."/>
            <person name="Hellsten U."/>
            <person name="Putnam N."/>
            <person name="Ralph S."/>
            <person name="Rombauts S."/>
            <person name="Salamov A."/>
            <person name="Schein J."/>
            <person name="Sterck L."/>
            <person name="Aerts A."/>
            <person name="Bhalerao R.R."/>
            <person name="Bhalerao R.P."/>
            <person name="Blaudez D."/>
            <person name="Boerjan W."/>
            <person name="Brun A."/>
            <person name="Brunner A."/>
            <person name="Busov V."/>
            <person name="Campbell M."/>
            <person name="Carlson J."/>
            <person name="Chalot M."/>
            <person name="Chapman J."/>
            <person name="Chen G.L."/>
            <person name="Cooper D."/>
            <person name="Coutinho P.M."/>
            <person name="Couturier J."/>
            <person name="Covert S."/>
            <person name="Cronk Q."/>
            <person name="Cunningham R."/>
            <person name="Davis J."/>
            <person name="Degroeve S."/>
            <person name="Dejardin A."/>
            <person name="Depamphilis C."/>
            <person name="Detter J."/>
            <person name="Dirks B."/>
            <person name="Dubchak I."/>
            <person name="Duplessis S."/>
            <person name="Ehlting J."/>
            <person name="Ellis B."/>
            <person name="Gendler K."/>
            <person name="Goodstein D."/>
            <person name="Gribskov M."/>
            <person name="Grimwood J."/>
            <person name="Groover A."/>
            <person name="Gunter L."/>
            <person name="Hamberger B."/>
            <person name="Heinze B."/>
            <person name="Helariutta Y."/>
            <person name="Henrissat B."/>
            <person name="Holligan D."/>
            <person name="Holt R."/>
            <person name="Huang W."/>
            <person name="Islam-Faridi N."/>
            <person name="Jones S."/>
            <person name="Jones-Rhoades M."/>
            <person name="Jorgensen R."/>
            <person name="Joshi C."/>
            <person name="Kangasjarvi J."/>
            <person name="Karlsson J."/>
            <person name="Kelleher C."/>
            <person name="Kirkpatrick R."/>
            <person name="Kirst M."/>
            <person name="Kohler A."/>
            <person name="Kalluri U."/>
            <person name="Larimer F."/>
            <person name="Leebens-Mack J."/>
            <person name="Leple J.C."/>
            <person name="Locascio P."/>
            <person name="Lou Y."/>
            <person name="Lucas S."/>
            <person name="Martin F."/>
            <person name="Montanini B."/>
            <person name="Napoli C."/>
            <person name="Nelson D.R."/>
            <person name="Nelson C."/>
            <person name="Nieminen K."/>
            <person name="Nilsson O."/>
            <person name="Pereda V."/>
            <person name="Peter G."/>
            <person name="Philippe R."/>
            <person name="Pilate G."/>
            <person name="Poliakov A."/>
            <person name="Razumovskaya J."/>
            <person name="Richardson P."/>
            <person name="Rinaldi C."/>
            <person name="Ritland K."/>
            <person name="Rouze P."/>
            <person name="Ryaboy D."/>
            <person name="Schmutz J."/>
            <person name="Schrader J."/>
            <person name="Segerman B."/>
            <person name="Shin H."/>
            <person name="Siddiqui A."/>
            <person name="Sterky F."/>
            <person name="Terry A."/>
            <person name="Tsai C.J."/>
            <person name="Uberbacher E."/>
            <person name="Unneberg P."/>
            <person name="Vahala J."/>
            <person name="Wall K."/>
            <person name="Wessler S."/>
            <person name="Yang G."/>
            <person name="Yin T."/>
            <person name="Douglas C."/>
            <person name="Marra M."/>
            <person name="Sandberg G."/>
            <person name="Van de Peer Y."/>
            <person name="Rokhsar D."/>
        </authorList>
    </citation>
    <scope>NUCLEOTIDE SEQUENCE [LARGE SCALE GENOMIC DNA]</scope>
    <source>
        <strain evidence="9">cv. Nisqually</strain>
    </source>
</reference>
<feature type="repeat" description="ARM" evidence="6">
    <location>
        <begin position="368"/>
        <end position="410"/>
    </location>
</feature>
<dbReference type="InterPro" id="IPR003613">
    <property type="entry name" value="Ubox_domain"/>
</dbReference>
<feature type="domain" description="U-box" evidence="7">
    <location>
        <begin position="247"/>
        <end position="325"/>
    </location>
</feature>
<protein>
    <recommendedName>
        <fullName evidence="3">RING-type E3 ubiquitin transferase</fullName>
        <ecNumber evidence="3">2.3.2.27</ecNumber>
    </recommendedName>
</protein>
<dbReference type="OrthoDB" id="10064100at2759"/>
<evidence type="ECO:0000313" key="9">
    <source>
        <dbReference type="Proteomes" id="UP000006729"/>
    </source>
</evidence>
<dbReference type="SUPFAM" id="SSF48371">
    <property type="entry name" value="ARM repeat"/>
    <property type="match status" value="2"/>
</dbReference>
<evidence type="ECO:0000256" key="4">
    <source>
        <dbReference type="ARBA" id="ARBA00022679"/>
    </source>
</evidence>
<proteinExistence type="predicted"/>
<dbReference type="SUPFAM" id="SSF57850">
    <property type="entry name" value="RING/U-box"/>
    <property type="match status" value="1"/>
</dbReference>
<dbReference type="InterPro" id="IPR011989">
    <property type="entry name" value="ARM-like"/>
</dbReference>
<dbReference type="Gramene" id="Potri.010G136500.1.v4.1">
    <property type="protein sequence ID" value="Potri.010G136500.1.v4.1"/>
    <property type="gene ID" value="Potri.010G136500.v4.1"/>
</dbReference>
<evidence type="ECO:0000256" key="6">
    <source>
        <dbReference type="PROSITE-ProRule" id="PRU00259"/>
    </source>
</evidence>
<dbReference type="EC" id="2.3.2.27" evidence="3"/>
<dbReference type="PROSITE" id="PS51698">
    <property type="entry name" value="U_BOX"/>
    <property type="match status" value="1"/>
</dbReference>
<dbReference type="PANTHER" id="PTHR45958:SF4">
    <property type="entry name" value="U-BOX DOMAIN-CONTAINING PROTEIN 42-RELATED"/>
    <property type="match status" value="1"/>
</dbReference>
<dbReference type="EMBL" id="CM009299">
    <property type="protein sequence ID" value="PNT16368.2"/>
    <property type="molecule type" value="Genomic_DNA"/>
</dbReference>
<dbReference type="AlphaFoldDB" id="A0A2K1YTL8"/>
<dbReference type="GO" id="GO:0016567">
    <property type="term" value="P:protein ubiquitination"/>
    <property type="evidence" value="ECO:0007669"/>
    <property type="project" value="UniProtKB-UniPathway"/>
</dbReference>
<sequence>MYLEGIRSGSSGSMSLSKDSTAMASVAESLLTSISEIIESVTCIEQEKESFAEIGCYLYRVFPVIMELQTTEHTPKNAMVILQSLSRSITEAKDLVNKCQRGTNSNFDSELKSTISLLERVIEDMGECLSSIPSSTFQDQEYAEVAVQALSNEMRSAHFEVGQSQALQTKELDPHKSFSEEEPNEEPVMVESDLYPVSLEVSTDNSRFLNTPHFIEIQKPTSFNRQRKRSSSSSSTSLLKMTEYIEPMYETFFCPLTKQIMDDPVTIQSGETYDRKAITKWLEESENSQEIFCPITGKKLLSRVLRTNVALKTTIEEWKERNEVARIKCSRSALVLSASPSMVLEAIRDLQEICKRKQHNKIQVHNAGILPLLFKLLEYRDRDVIYEALELLRELTKEDDVSKMVISEMVDISTVIKMMSIGHRPIRHAALLLLLEISRSQSLWEKIGSVPGGILMLIRIKYNLSVDAFSSETADEILRNLERSPENIKMMAENGFLEPLLKHLTEGTEEMQTEMAGYLGEIALGHDSKTYVAERASPALIKMVHSGNTMTRTAAFKALAQISSYHPNAKILAKSGIIQIMVEEMLTRRINGEPINSKGEAAAILANIFEAGIDLENLQVNYHGLASDYVLYNIIDMIKHSTPVELNINLIRVLLCLTKSPKSMGTIVSMVKEIEASNTLVELLNNPHAELGIVAIKLLMALIPYMGHSIAERLCRTAGQPENLILGQNETGRITQKQAVSATFLAKLPHQSLTLNLALLSKNTVPAILQQINQIQRTGIRTSRYAIPYLEGLVGILVRFTTTLYEPRILFLARNYNFTSVLTEMLMKTSSDEVQRLAAVGLENLSLESISLSKPPVIKKTKFLKLFYPPKFLFSGSSKKRKLPVCPVHRGACSSQNTFCLVDAKAVERLLACLDHENVEVVEAALSAICTLLDDKVDVDKSVGMLCEVNATQHVLNVVKEHKGEGLRKKSFWLIDRFLLKGGKRPASDISQDRLLPATLVSAFHHGDIDTRQMAEKILRHLNKMPDFPTSHYTM</sequence>
<dbReference type="UniPathway" id="UPA00143"/>
<evidence type="ECO:0000256" key="3">
    <source>
        <dbReference type="ARBA" id="ARBA00012483"/>
    </source>
</evidence>
<comment type="pathway">
    <text evidence="2">Protein modification; protein ubiquitination.</text>
</comment>
<dbReference type="Pfam" id="PF04564">
    <property type="entry name" value="U-box"/>
    <property type="match status" value="1"/>
</dbReference>
<dbReference type="PANTHER" id="PTHR45958">
    <property type="entry name" value="RING-TYPE E3 UBIQUITIN TRANSFERASE"/>
    <property type="match status" value="1"/>
</dbReference>
<dbReference type="STRING" id="3694.A0A2K1YTL8"/>
<dbReference type="Pfam" id="PF00514">
    <property type="entry name" value="Arm"/>
    <property type="match status" value="1"/>
</dbReference>
<accession>A0A2K1YTL8</accession>
<evidence type="ECO:0000313" key="8">
    <source>
        <dbReference type="EMBL" id="PNT16368.2"/>
    </source>
</evidence>
<dbReference type="InterPro" id="IPR016024">
    <property type="entry name" value="ARM-type_fold"/>
</dbReference>
<evidence type="ECO:0000256" key="5">
    <source>
        <dbReference type="ARBA" id="ARBA00022737"/>
    </source>
</evidence>
<dbReference type="CDD" id="cd16664">
    <property type="entry name" value="RING-Ubox_PUB"/>
    <property type="match status" value="1"/>
</dbReference>
<dbReference type="OMA" id="NEPMNSK"/>
<dbReference type="SMART" id="SM00185">
    <property type="entry name" value="ARM"/>
    <property type="match status" value="6"/>
</dbReference>
<dbReference type="Gene3D" id="1.25.10.10">
    <property type="entry name" value="Leucine-rich Repeat Variant"/>
    <property type="match status" value="3"/>
</dbReference>
<dbReference type="InterPro" id="IPR045210">
    <property type="entry name" value="RING-Ubox_PUB"/>
</dbReference>
<dbReference type="InterPro" id="IPR013083">
    <property type="entry name" value="Znf_RING/FYVE/PHD"/>
</dbReference>
<dbReference type="SMART" id="SM00504">
    <property type="entry name" value="Ubox"/>
    <property type="match status" value="1"/>
</dbReference>
<dbReference type="InterPro" id="IPR000225">
    <property type="entry name" value="Armadillo"/>
</dbReference>
<comment type="catalytic activity">
    <reaction evidence="1">
        <text>S-ubiquitinyl-[E2 ubiquitin-conjugating enzyme]-L-cysteine + [acceptor protein]-L-lysine = [E2 ubiquitin-conjugating enzyme]-L-cysteine + N(6)-ubiquitinyl-[acceptor protein]-L-lysine.</text>
        <dbReference type="EC" id="2.3.2.27"/>
    </reaction>
</comment>